<dbReference type="InterPro" id="IPR055251">
    <property type="entry name" value="SOS1_NGEF_PH"/>
</dbReference>
<dbReference type="GeneTree" id="ENSGT00940000155849"/>
<feature type="region of interest" description="Disordered" evidence="4">
    <location>
        <begin position="20"/>
        <end position="55"/>
    </location>
</feature>
<keyword evidence="2" id="KW-0963">Cytoplasm</keyword>
<dbReference type="InterPro" id="IPR011993">
    <property type="entry name" value="PH-like_dom_sf"/>
</dbReference>
<reference evidence="7" key="2">
    <citation type="submission" date="2025-09" db="UniProtKB">
        <authorList>
            <consortium name="Ensembl"/>
        </authorList>
    </citation>
    <scope>IDENTIFICATION</scope>
</reference>
<feature type="region of interest" description="Disordered" evidence="4">
    <location>
        <begin position="481"/>
        <end position="549"/>
    </location>
</feature>
<evidence type="ECO:0000259" key="6">
    <source>
        <dbReference type="PROSITE" id="PS50010"/>
    </source>
</evidence>
<dbReference type="Ensembl" id="ENSOMET00000016826.1">
    <property type="protein sequence ID" value="ENSOMEP00000028357.1"/>
    <property type="gene ID" value="ENSOMEG00000011397.1"/>
</dbReference>
<dbReference type="InterPro" id="IPR001331">
    <property type="entry name" value="GDS_CDC24_CS"/>
</dbReference>
<feature type="domain" description="PH" evidence="5">
    <location>
        <begin position="367"/>
        <end position="482"/>
    </location>
</feature>
<evidence type="ECO:0000256" key="2">
    <source>
        <dbReference type="ARBA" id="ARBA00022490"/>
    </source>
</evidence>
<evidence type="ECO:0000256" key="1">
    <source>
        <dbReference type="ARBA" id="ARBA00004496"/>
    </source>
</evidence>
<feature type="compositionally biased region" description="Basic and acidic residues" evidence="4">
    <location>
        <begin position="532"/>
        <end position="549"/>
    </location>
</feature>
<proteinExistence type="predicted"/>
<feature type="region of interest" description="Disordered" evidence="4">
    <location>
        <begin position="73"/>
        <end position="92"/>
    </location>
</feature>
<dbReference type="Proteomes" id="UP000261560">
    <property type="component" value="Unplaced"/>
</dbReference>
<name>A0A3B3DE27_ORYME</name>
<organism evidence="7 8">
    <name type="scientific">Oryzias melastigma</name>
    <name type="common">Marine medaka</name>
    <dbReference type="NCBI Taxonomy" id="30732"/>
    <lineage>
        <taxon>Eukaryota</taxon>
        <taxon>Metazoa</taxon>
        <taxon>Chordata</taxon>
        <taxon>Craniata</taxon>
        <taxon>Vertebrata</taxon>
        <taxon>Euteleostomi</taxon>
        <taxon>Actinopterygii</taxon>
        <taxon>Neopterygii</taxon>
        <taxon>Teleostei</taxon>
        <taxon>Neoteleostei</taxon>
        <taxon>Acanthomorphata</taxon>
        <taxon>Ovalentaria</taxon>
        <taxon>Atherinomorphae</taxon>
        <taxon>Beloniformes</taxon>
        <taxon>Adrianichthyidae</taxon>
        <taxon>Oryziinae</taxon>
        <taxon>Oryzias</taxon>
    </lineage>
</organism>
<dbReference type="PROSITE" id="PS50003">
    <property type="entry name" value="PH_DOMAIN"/>
    <property type="match status" value="1"/>
</dbReference>
<reference evidence="7" key="1">
    <citation type="submission" date="2025-08" db="UniProtKB">
        <authorList>
            <consortium name="Ensembl"/>
        </authorList>
    </citation>
    <scope>IDENTIFICATION</scope>
</reference>
<keyword evidence="8" id="KW-1185">Reference proteome</keyword>
<evidence type="ECO:0000259" key="5">
    <source>
        <dbReference type="PROSITE" id="PS50003"/>
    </source>
</evidence>
<evidence type="ECO:0000256" key="4">
    <source>
        <dbReference type="SAM" id="MobiDB-lite"/>
    </source>
</evidence>
<protein>
    <submittedName>
        <fullName evidence="7">Neuroepithelial cell transforming 1</fullName>
    </submittedName>
</protein>
<dbReference type="Pfam" id="PF00621">
    <property type="entry name" value="RhoGEF"/>
    <property type="match status" value="1"/>
</dbReference>
<dbReference type="SUPFAM" id="SSF48065">
    <property type="entry name" value="DBL homology domain (DH-domain)"/>
    <property type="match status" value="1"/>
</dbReference>
<evidence type="ECO:0000256" key="3">
    <source>
        <dbReference type="ARBA" id="ARBA00022658"/>
    </source>
</evidence>
<dbReference type="GO" id="GO:0035025">
    <property type="term" value="P:positive regulation of Rho protein signal transduction"/>
    <property type="evidence" value="ECO:0007669"/>
    <property type="project" value="TreeGrafter"/>
</dbReference>
<evidence type="ECO:0000313" key="7">
    <source>
        <dbReference type="Ensembl" id="ENSOMEP00000028357.1"/>
    </source>
</evidence>
<dbReference type="InterPro" id="IPR001849">
    <property type="entry name" value="PH_domain"/>
</dbReference>
<feature type="compositionally biased region" description="Polar residues" evidence="4">
    <location>
        <begin position="128"/>
        <end position="147"/>
    </location>
</feature>
<dbReference type="SMART" id="SM00233">
    <property type="entry name" value="PH"/>
    <property type="match status" value="1"/>
</dbReference>
<feature type="region of interest" description="Disordered" evidence="4">
    <location>
        <begin position="128"/>
        <end position="153"/>
    </location>
</feature>
<dbReference type="CDD" id="cd00160">
    <property type="entry name" value="RhoGEF"/>
    <property type="match status" value="1"/>
</dbReference>
<dbReference type="Pfam" id="PF22697">
    <property type="entry name" value="SOS1_NGEF_PH"/>
    <property type="match status" value="1"/>
</dbReference>
<dbReference type="Gene3D" id="2.30.29.30">
    <property type="entry name" value="Pleckstrin-homology domain (PH domain)/Phosphotyrosine-binding domain (PTB)"/>
    <property type="match status" value="1"/>
</dbReference>
<dbReference type="PROSITE" id="PS00741">
    <property type="entry name" value="DH_1"/>
    <property type="match status" value="1"/>
</dbReference>
<accession>A0A3B3DE27</accession>
<dbReference type="PANTHER" id="PTHR46006">
    <property type="entry name" value="RHO GUANINE NUCLEOTIDE EXCHANGE FACTOR AT 64C, ISOFORM A"/>
    <property type="match status" value="1"/>
</dbReference>
<dbReference type="GO" id="GO:0005737">
    <property type="term" value="C:cytoplasm"/>
    <property type="evidence" value="ECO:0007669"/>
    <property type="project" value="UniProtKB-SubCell"/>
</dbReference>
<feature type="compositionally biased region" description="Low complexity" evidence="4">
    <location>
        <begin position="25"/>
        <end position="39"/>
    </location>
</feature>
<feature type="domain" description="DH" evidence="6">
    <location>
        <begin position="191"/>
        <end position="337"/>
    </location>
</feature>
<dbReference type="Gene3D" id="1.20.900.10">
    <property type="entry name" value="Dbl homology (DH) domain"/>
    <property type="match status" value="1"/>
</dbReference>
<dbReference type="SUPFAM" id="SSF50729">
    <property type="entry name" value="PH domain-like"/>
    <property type="match status" value="1"/>
</dbReference>
<keyword evidence="3" id="KW-0344">Guanine-nucleotide releasing factor</keyword>
<dbReference type="GO" id="GO:0005085">
    <property type="term" value="F:guanyl-nucleotide exchange factor activity"/>
    <property type="evidence" value="ECO:0007669"/>
    <property type="project" value="UniProtKB-KW"/>
</dbReference>
<dbReference type="PROSITE" id="PS50010">
    <property type="entry name" value="DH_2"/>
    <property type="match status" value="1"/>
</dbReference>
<dbReference type="FunFam" id="2.30.29.30:FF:000151">
    <property type="entry name" value="Rho guanine nucleotide exchange factor 3"/>
    <property type="match status" value="1"/>
</dbReference>
<dbReference type="AlphaFoldDB" id="A0A3B3DE27"/>
<dbReference type="InterPro" id="IPR000219">
    <property type="entry name" value="DH_dom"/>
</dbReference>
<dbReference type="GO" id="GO:0035556">
    <property type="term" value="P:intracellular signal transduction"/>
    <property type="evidence" value="ECO:0007669"/>
    <property type="project" value="InterPro"/>
</dbReference>
<sequence length="549" mass="62560">MGDDIDDICPRTVDNNKRTLRRMSTRTSTTSIISAAESSPPKPQRSNSKKYRGSSFTFLTPGTPWDFTLKRKRKEKDDDTVSLSSFDLKEPSSKRVRPLAKVSSLVNLMSPSKNGAVRRFGQTIQSLRADTKSPGTTLKANSKSGPTPTKRRNSTLWSETLDVHQKSTFSTKEIKRQEAIYELFRGEQDLIEDLQLNHTTKLTFLVTWMLTSLYMRLTEETGSDGTVAQIGQIVINWLPGLNAYRNYCSNQLAAKALLDQKKQDRRVQDFLQRCLESPFSRKLDLWSFLDIPRSRLVKYPLLLREILRHTPPDHPDVTSLEKAITIIQEILSDINMRKGESECQYYIDKLEFLDEKQRDPLIDDCKTLLCHGELRTKSGSRLHVFLFSELLVLTRPVTRNDRSCFQVYRRPIPVKDLALEDLQDGEIRMGGSFRGAFTNGEKAKNVFRVSSTDASHCQTHTLHVSDVYHKQQWLNSLRTAMAQQQGGSANARDGEPVPAKRRSAARICDAKTDENCPPASGPKLRRQTLSKSRLDQKLNEPQKRKETKV</sequence>
<dbReference type="InterPro" id="IPR051480">
    <property type="entry name" value="Endocytic_GEF_Adapter"/>
</dbReference>
<comment type="subcellular location">
    <subcellularLocation>
        <location evidence="1">Cytoplasm</location>
    </subcellularLocation>
</comment>
<dbReference type="InterPro" id="IPR035899">
    <property type="entry name" value="DBL_dom_sf"/>
</dbReference>
<dbReference type="SMART" id="SM00325">
    <property type="entry name" value="RhoGEF"/>
    <property type="match status" value="1"/>
</dbReference>
<evidence type="ECO:0000313" key="8">
    <source>
        <dbReference type="Proteomes" id="UP000261560"/>
    </source>
</evidence>
<dbReference type="PANTHER" id="PTHR46006:SF4">
    <property type="entry name" value="NEUROEPITHELIAL CELL-TRANSFORMING GENE 1 PROTEIN"/>
    <property type="match status" value="1"/>
</dbReference>